<reference evidence="2" key="2">
    <citation type="submission" date="2023-06" db="EMBL/GenBank/DDBJ databases">
        <authorList>
            <consortium name="Lawrence Berkeley National Laboratory"/>
            <person name="Haridas S."/>
            <person name="Hensen N."/>
            <person name="Bonometti L."/>
            <person name="Westerberg I."/>
            <person name="Brannstrom I.O."/>
            <person name="Guillou S."/>
            <person name="Cros-Aarteil S."/>
            <person name="Calhoun S."/>
            <person name="Kuo A."/>
            <person name="Mondo S."/>
            <person name="Pangilinan J."/>
            <person name="Riley R."/>
            <person name="Labutti K."/>
            <person name="Andreopoulos B."/>
            <person name="Lipzen A."/>
            <person name="Chen C."/>
            <person name="Yanf M."/>
            <person name="Daum C."/>
            <person name="Ng V."/>
            <person name="Clum A."/>
            <person name="Steindorff A."/>
            <person name="Ohm R."/>
            <person name="Martin F."/>
            <person name="Silar P."/>
            <person name="Natvig D."/>
            <person name="Lalanne C."/>
            <person name="Gautier V."/>
            <person name="Ament-Velasquez S.L."/>
            <person name="Kruys A."/>
            <person name="Hutchinson M.I."/>
            <person name="Powell A.J."/>
            <person name="Barry K."/>
            <person name="Miller A.N."/>
            <person name="Grigoriev I.V."/>
            <person name="Debuchy R."/>
            <person name="Gladieux P."/>
            <person name="Thoren M.H."/>
            <person name="Johannesson H."/>
        </authorList>
    </citation>
    <scope>NUCLEOTIDE SEQUENCE</scope>
    <source>
        <strain evidence="2">CBS 955.72</strain>
    </source>
</reference>
<organism evidence="2 3">
    <name type="scientific">Lasiosphaeria hispida</name>
    <dbReference type="NCBI Taxonomy" id="260671"/>
    <lineage>
        <taxon>Eukaryota</taxon>
        <taxon>Fungi</taxon>
        <taxon>Dikarya</taxon>
        <taxon>Ascomycota</taxon>
        <taxon>Pezizomycotina</taxon>
        <taxon>Sordariomycetes</taxon>
        <taxon>Sordariomycetidae</taxon>
        <taxon>Sordariales</taxon>
        <taxon>Lasiosphaeriaceae</taxon>
        <taxon>Lasiosphaeria</taxon>
    </lineage>
</organism>
<gene>
    <name evidence="2" type="ORF">B0T25DRAFT_540985</name>
</gene>
<evidence type="ECO:0000313" key="2">
    <source>
        <dbReference type="EMBL" id="KAK3358120.1"/>
    </source>
</evidence>
<comment type="caution">
    <text evidence="2">The sequence shown here is derived from an EMBL/GenBank/DDBJ whole genome shotgun (WGS) entry which is preliminary data.</text>
</comment>
<evidence type="ECO:0000259" key="1">
    <source>
        <dbReference type="Pfam" id="PF17100"/>
    </source>
</evidence>
<dbReference type="Proteomes" id="UP001275084">
    <property type="component" value="Unassembled WGS sequence"/>
</dbReference>
<feature type="domain" description="NWD NACHT-NTPase N-terminal" evidence="1">
    <location>
        <begin position="3"/>
        <end position="70"/>
    </location>
</feature>
<sequence>MSQRLWDATYNSLAEDKDIVKLVGSYMETLEKVLRDNTYEPSAVKARLKDLSQWQAHMRNLVEEGQVKISMLLKIM</sequence>
<name>A0AAJ0MGT0_9PEZI</name>
<keyword evidence="3" id="KW-1185">Reference proteome</keyword>
<dbReference type="Pfam" id="PF17100">
    <property type="entry name" value="NACHT_N"/>
    <property type="match status" value="1"/>
</dbReference>
<evidence type="ECO:0000313" key="3">
    <source>
        <dbReference type="Proteomes" id="UP001275084"/>
    </source>
</evidence>
<reference evidence="2" key="1">
    <citation type="journal article" date="2023" name="Mol. Phylogenet. Evol.">
        <title>Genome-scale phylogeny and comparative genomics of the fungal order Sordariales.</title>
        <authorList>
            <person name="Hensen N."/>
            <person name="Bonometti L."/>
            <person name="Westerberg I."/>
            <person name="Brannstrom I.O."/>
            <person name="Guillou S."/>
            <person name="Cros-Aarteil S."/>
            <person name="Calhoun S."/>
            <person name="Haridas S."/>
            <person name="Kuo A."/>
            <person name="Mondo S."/>
            <person name="Pangilinan J."/>
            <person name="Riley R."/>
            <person name="LaButti K."/>
            <person name="Andreopoulos B."/>
            <person name="Lipzen A."/>
            <person name="Chen C."/>
            <person name="Yan M."/>
            <person name="Daum C."/>
            <person name="Ng V."/>
            <person name="Clum A."/>
            <person name="Steindorff A."/>
            <person name="Ohm R.A."/>
            <person name="Martin F."/>
            <person name="Silar P."/>
            <person name="Natvig D.O."/>
            <person name="Lalanne C."/>
            <person name="Gautier V."/>
            <person name="Ament-Velasquez S.L."/>
            <person name="Kruys A."/>
            <person name="Hutchinson M.I."/>
            <person name="Powell A.J."/>
            <person name="Barry K."/>
            <person name="Miller A.N."/>
            <person name="Grigoriev I.V."/>
            <person name="Debuchy R."/>
            <person name="Gladieux P."/>
            <person name="Hiltunen Thoren M."/>
            <person name="Johannesson H."/>
        </authorList>
    </citation>
    <scope>NUCLEOTIDE SEQUENCE</scope>
    <source>
        <strain evidence="2">CBS 955.72</strain>
    </source>
</reference>
<accession>A0AAJ0MGT0</accession>
<protein>
    <recommendedName>
        <fullName evidence="1">NWD NACHT-NTPase N-terminal domain-containing protein</fullName>
    </recommendedName>
</protein>
<proteinExistence type="predicted"/>
<dbReference type="InterPro" id="IPR031359">
    <property type="entry name" value="NACHT_N"/>
</dbReference>
<dbReference type="AlphaFoldDB" id="A0AAJ0MGT0"/>
<dbReference type="EMBL" id="JAUIQD010000003">
    <property type="protein sequence ID" value="KAK3358120.1"/>
    <property type="molecule type" value="Genomic_DNA"/>
</dbReference>